<name>A0AB35YVU5_9FLAO</name>
<evidence type="ECO:0000313" key="1">
    <source>
        <dbReference type="EMBL" id="MEM0519354.1"/>
    </source>
</evidence>
<dbReference type="RefSeq" id="WP_279447216.1">
    <property type="nucleotide sequence ID" value="NZ_JAZBJM010000011.1"/>
</dbReference>
<evidence type="ECO:0000313" key="3">
    <source>
        <dbReference type="Proteomes" id="UP001388259"/>
    </source>
</evidence>
<comment type="caution">
    <text evidence="1">The sequence shown here is derived from an EMBL/GenBank/DDBJ whole genome shotgun (WGS) entry which is preliminary data.</text>
</comment>
<reference evidence="1 4" key="1">
    <citation type="submission" date="2024-01" db="EMBL/GenBank/DDBJ databases">
        <title>Aequorivita flavus sp. nov., isolated from deep-sea sediment.</title>
        <authorList>
            <person name="Chen X."/>
        </authorList>
    </citation>
    <scope>NUCLEOTIDE SEQUENCE</scope>
    <source>
        <strain evidence="1">MCCC 1A16923</strain>
        <strain evidence="2 4">MCCC 1A16935</strain>
    </source>
</reference>
<dbReference type="EMBL" id="JAZBJM010000011">
    <property type="protein sequence ID" value="MEM0519354.1"/>
    <property type="molecule type" value="Genomic_DNA"/>
</dbReference>
<keyword evidence="4" id="KW-1185">Reference proteome</keyword>
<proteinExistence type="predicted"/>
<dbReference type="Proteomes" id="UP001388259">
    <property type="component" value="Unassembled WGS sequence"/>
</dbReference>
<gene>
    <name evidence="2" type="ORF">VZD24_12995</name>
    <name evidence="1" type="ORF">VZD85_13410</name>
</gene>
<evidence type="ECO:0000313" key="4">
    <source>
        <dbReference type="Proteomes" id="UP001390963"/>
    </source>
</evidence>
<organism evidence="1 3">
    <name type="scientific">Aequorivita flava</name>
    <dbReference type="NCBI Taxonomy" id="3114371"/>
    <lineage>
        <taxon>Bacteria</taxon>
        <taxon>Pseudomonadati</taxon>
        <taxon>Bacteroidota</taxon>
        <taxon>Flavobacteriia</taxon>
        <taxon>Flavobacteriales</taxon>
        <taxon>Flavobacteriaceae</taxon>
        <taxon>Aequorivita</taxon>
    </lineage>
</organism>
<dbReference type="EMBL" id="JBANCF010000012">
    <property type="protein sequence ID" value="MEM0574435.1"/>
    <property type="molecule type" value="Genomic_DNA"/>
</dbReference>
<protein>
    <submittedName>
        <fullName evidence="1">Uncharacterized protein</fullName>
    </submittedName>
</protein>
<dbReference type="Proteomes" id="UP001390963">
    <property type="component" value="Unassembled WGS sequence"/>
</dbReference>
<evidence type="ECO:0000313" key="2">
    <source>
        <dbReference type="EMBL" id="MEM0574435.1"/>
    </source>
</evidence>
<sequence>MKRFKIIKLALILSIVFITNPVKGTSLIYQPQKNQISSTLFEASDTLAINHKITGIEHHNPSNLQNTGKVTLGGFVYNYNEKTQSGCLFIDLEMVDAGIVHNINDGLTNGCFSEKYGYGAYIYFGDISPENYYKKPIEGLLMNYYGTWALEDDKYVFHVQEIQPFF</sequence>
<accession>A0AB35YVU5</accession>
<dbReference type="AlphaFoldDB" id="A0AB35YVU5"/>